<proteinExistence type="predicted"/>
<dbReference type="FunFam" id="3.30.40.10:FF:000179">
    <property type="entry name" value="TNF receptor-associated factor"/>
    <property type="match status" value="1"/>
</dbReference>
<dbReference type="PROSITE" id="PS50089">
    <property type="entry name" value="ZF_RING_2"/>
    <property type="match status" value="2"/>
</dbReference>
<keyword evidence="1 4" id="KW-0479">Metal-binding</keyword>
<dbReference type="SMART" id="SM01052">
    <property type="entry name" value="CAP_GLY"/>
    <property type="match status" value="1"/>
</dbReference>
<evidence type="ECO:0000256" key="4">
    <source>
        <dbReference type="PROSITE-ProRule" id="PRU00207"/>
    </source>
</evidence>
<accession>A0A3M6UFH9</accession>
<dbReference type="STRING" id="46731.A0A3M6UFH9"/>
<evidence type="ECO:0000256" key="2">
    <source>
        <dbReference type="ARBA" id="ARBA00022771"/>
    </source>
</evidence>
<feature type="domain" description="TRAF-type" evidence="6">
    <location>
        <begin position="453"/>
        <end position="497"/>
    </location>
</feature>
<feature type="zinc finger region" description="TRAF-type" evidence="4">
    <location>
        <begin position="109"/>
        <end position="153"/>
    </location>
</feature>
<dbReference type="Gene3D" id="3.30.40.10">
    <property type="entry name" value="Zinc/RING finger domain, C3HC4 (zinc finger)"/>
    <property type="match status" value="6"/>
</dbReference>
<dbReference type="PANTHER" id="PTHR10131">
    <property type="entry name" value="TNF RECEPTOR ASSOCIATED FACTOR"/>
    <property type="match status" value="1"/>
</dbReference>
<protein>
    <submittedName>
        <fullName evidence="7">Uncharacterized protein</fullName>
    </submittedName>
</protein>
<evidence type="ECO:0000259" key="6">
    <source>
        <dbReference type="PROSITE" id="PS50145"/>
    </source>
</evidence>
<evidence type="ECO:0000256" key="3">
    <source>
        <dbReference type="ARBA" id="ARBA00022833"/>
    </source>
</evidence>
<evidence type="ECO:0000256" key="1">
    <source>
        <dbReference type="ARBA" id="ARBA00022723"/>
    </source>
</evidence>
<evidence type="ECO:0000313" key="7">
    <source>
        <dbReference type="EMBL" id="RMX52385.1"/>
    </source>
</evidence>
<dbReference type="SUPFAM" id="SSF74924">
    <property type="entry name" value="Cap-Gly domain"/>
    <property type="match status" value="1"/>
</dbReference>
<feature type="domain" description="RING-type" evidence="5">
    <location>
        <begin position="268"/>
        <end position="308"/>
    </location>
</feature>
<feature type="domain" description="TRAF-type" evidence="6">
    <location>
        <begin position="109"/>
        <end position="153"/>
    </location>
</feature>
<evidence type="ECO:0000259" key="5">
    <source>
        <dbReference type="PROSITE" id="PS50089"/>
    </source>
</evidence>
<keyword evidence="8" id="KW-1185">Reference proteome</keyword>
<dbReference type="SUPFAM" id="SSF49599">
    <property type="entry name" value="TRAF domain-like"/>
    <property type="match status" value="2"/>
</dbReference>
<reference evidence="7 8" key="1">
    <citation type="journal article" date="2018" name="Sci. Rep.">
        <title>Comparative analysis of the Pocillopora damicornis genome highlights role of immune system in coral evolution.</title>
        <authorList>
            <person name="Cunning R."/>
            <person name="Bay R.A."/>
            <person name="Gillette P."/>
            <person name="Baker A.C."/>
            <person name="Traylor-Knowles N."/>
        </authorList>
    </citation>
    <scope>NUCLEOTIDE SEQUENCE [LARGE SCALE GENOMIC DNA]</scope>
    <source>
        <strain evidence="7">RSMAS</strain>
        <tissue evidence="7">Whole animal</tissue>
    </source>
</reference>
<dbReference type="InterPro" id="IPR013083">
    <property type="entry name" value="Znf_RING/FYVE/PHD"/>
</dbReference>
<dbReference type="Proteomes" id="UP000275408">
    <property type="component" value="Unassembled WGS sequence"/>
</dbReference>
<dbReference type="GO" id="GO:0043122">
    <property type="term" value="P:regulation of canonical NF-kappaB signal transduction"/>
    <property type="evidence" value="ECO:0007669"/>
    <property type="project" value="TreeGrafter"/>
</dbReference>
<dbReference type="Gene3D" id="2.30.30.190">
    <property type="entry name" value="CAP Gly-rich-like domain"/>
    <property type="match status" value="1"/>
</dbReference>
<sequence length="709" mass="80345">MAADQKIPELGGYDFEFTNVVSDDFECPVCQLTMKDPIQIGGCGHRLCNTCLGSLLRSHSPKCPVDREPLSRNKIFPDVACHRKILDLKVKCSDVGCPWTGELRAVQKHQSECLFKVVECPNEGCKKKLTRRDINNHKITECVWREVSCEYCRGSFIVKNKHNIITSVKSFRNDSPKCPVDRQPLLRDKIFPDVACHRKILDLKVKCPHVGCPWTGELRAVQSHMRTSNSLFRLRSETQITMAAGQNIPELGGYDFEFISVVPDDFECPVCQLTLKDPIQIGGCGHRLCNTCLESLLRRHSPICPVDREPLSRDTMKQGFKPKSIHYIEVGMKVLFYQRFRKLRGTVKYVGPVPQLHFGVELDPGEEVPIWLSHRESNGTYEGQRYFSWFRKLRGTVKYVGPVLVHERVLHFIGVELDPCEDVACHRKILDLEVKCSYVGCPWTGELRAVQKHQSECLFKVVGCPNEGCKKKLTRSDMNNHMITECVRREVSCEYCRGSFIVKNKQGLKNSYRPVWQLNKRFQRTRTKSLLESHMESHLNLAVCSLETTQNQVKDQSKQIERLTSIFSDQSQQLNDQSQQIDSLTSTVQGLVQQVESLTGQAVLMDKRTNQTIDETNKIGATNDKVKEGFKPKSISDIEVGMKVLFSWFGKLRGTVKYVGPVCGLGLVVGIVLDPGEGMKVLFAGWSWKVRGTARYVGPVYGLGNQLGV</sequence>
<dbReference type="GO" id="GO:0008270">
    <property type="term" value="F:zinc ion binding"/>
    <property type="evidence" value="ECO:0007669"/>
    <property type="project" value="UniProtKB-KW"/>
</dbReference>
<evidence type="ECO:0000313" key="8">
    <source>
        <dbReference type="Proteomes" id="UP000275408"/>
    </source>
</evidence>
<feature type="domain" description="RING-type" evidence="5">
    <location>
        <begin position="27"/>
        <end position="67"/>
    </location>
</feature>
<dbReference type="InterPro" id="IPR001841">
    <property type="entry name" value="Znf_RING"/>
</dbReference>
<keyword evidence="3 4" id="KW-0862">Zinc</keyword>
<dbReference type="Pfam" id="PF02176">
    <property type="entry name" value="zf-TRAF"/>
    <property type="match status" value="2"/>
</dbReference>
<feature type="non-terminal residue" evidence="7">
    <location>
        <position position="709"/>
    </location>
</feature>
<gene>
    <name evidence="7" type="ORF">pdam_00021111</name>
</gene>
<dbReference type="SMART" id="SM00184">
    <property type="entry name" value="RING"/>
    <property type="match status" value="2"/>
</dbReference>
<dbReference type="PROSITE" id="PS50145">
    <property type="entry name" value="ZF_TRAF"/>
    <property type="match status" value="2"/>
</dbReference>
<dbReference type="PANTHER" id="PTHR10131:SF94">
    <property type="entry name" value="TNF RECEPTOR-ASSOCIATED FACTOR 4"/>
    <property type="match status" value="1"/>
</dbReference>
<dbReference type="InterPro" id="IPR036859">
    <property type="entry name" value="CAP-Gly_dom_sf"/>
</dbReference>
<comment type="caution">
    <text evidence="7">The sequence shown here is derived from an EMBL/GenBank/DDBJ whole genome shotgun (WGS) entry which is preliminary data.</text>
</comment>
<organism evidence="7 8">
    <name type="scientific">Pocillopora damicornis</name>
    <name type="common">Cauliflower coral</name>
    <name type="synonym">Millepora damicornis</name>
    <dbReference type="NCBI Taxonomy" id="46731"/>
    <lineage>
        <taxon>Eukaryota</taxon>
        <taxon>Metazoa</taxon>
        <taxon>Cnidaria</taxon>
        <taxon>Anthozoa</taxon>
        <taxon>Hexacorallia</taxon>
        <taxon>Scleractinia</taxon>
        <taxon>Astrocoeniina</taxon>
        <taxon>Pocilloporidae</taxon>
        <taxon>Pocillopora</taxon>
    </lineage>
</organism>
<feature type="zinc finger region" description="TRAF-type" evidence="4">
    <location>
        <begin position="453"/>
        <end position="497"/>
    </location>
</feature>
<name>A0A3M6UFH9_POCDA</name>
<dbReference type="EMBL" id="RCHS01001652">
    <property type="protein sequence ID" value="RMX52385.1"/>
    <property type="molecule type" value="Genomic_DNA"/>
</dbReference>
<dbReference type="Pfam" id="PF13923">
    <property type="entry name" value="zf-C3HC4_2"/>
    <property type="match status" value="2"/>
</dbReference>
<dbReference type="OrthoDB" id="5966397at2759"/>
<dbReference type="PROSITE" id="PS00518">
    <property type="entry name" value="ZF_RING_1"/>
    <property type="match status" value="2"/>
</dbReference>
<dbReference type="Pfam" id="PF01302">
    <property type="entry name" value="CAP_GLY"/>
    <property type="match status" value="1"/>
</dbReference>
<dbReference type="SUPFAM" id="SSF57850">
    <property type="entry name" value="RING/U-box"/>
    <property type="match status" value="2"/>
</dbReference>
<dbReference type="InterPro" id="IPR001293">
    <property type="entry name" value="Znf_TRAF"/>
</dbReference>
<dbReference type="AlphaFoldDB" id="A0A3M6UFH9"/>
<keyword evidence="2 4" id="KW-0863">Zinc-finger</keyword>
<dbReference type="InterPro" id="IPR000938">
    <property type="entry name" value="CAP-Gly_domain"/>
</dbReference>
<dbReference type="InterPro" id="IPR017907">
    <property type="entry name" value="Znf_RING_CS"/>
</dbReference>